<dbReference type="Proteomes" id="UP000029055">
    <property type="component" value="Unassembled WGS sequence"/>
</dbReference>
<keyword evidence="2" id="KW-1185">Reference proteome</keyword>
<sequence length="51" mass="6178">MRASDEYDVTVRHFCHEEDNAHWQITNFEFVHLVIFNCLDQHFKDEATPIQ</sequence>
<gene>
    <name evidence="1" type="ORF">BISU_2149</name>
</gene>
<name>A0A087DTU8_9BIFI</name>
<protein>
    <submittedName>
        <fullName evidence="1">Uncharacterized protein</fullName>
    </submittedName>
</protein>
<proteinExistence type="predicted"/>
<reference evidence="1 2" key="1">
    <citation type="submission" date="2014-03" db="EMBL/GenBank/DDBJ databases">
        <title>Genomics of Bifidobacteria.</title>
        <authorList>
            <person name="Ventura M."/>
            <person name="Milani C."/>
            <person name="Lugli G.A."/>
        </authorList>
    </citation>
    <scope>NUCLEOTIDE SEQUENCE [LARGE SCALE GENOMIC DNA]</scope>
    <source>
        <strain evidence="1 2">LMG 11597</strain>
    </source>
</reference>
<dbReference type="EMBL" id="JGZR01000016">
    <property type="protein sequence ID" value="KFI98948.1"/>
    <property type="molecule type" value="Genomic_DNA"/>
</dbReference>
<comment type="caution">
    <text evidence="1">The sequence shown here is derived from an EMBL/GenBank/DDBJ whole genome shotgun (WGS) entry which is preliminary data.</text>
</comment>
<accession>A0A087DTU8</accession>
<evidence type="ECO:0000313" key="1">
    <source>
        <dbReference type="EMBL" id="KFI98948.1"/>
    </source>
</evidence>
<dbReference type="AlphaFoldDB" id="A0A087DTU8"/>
<organism evidence="1 2">
    <name type="scientific">Bifidobacterium subtile</name>
    <dbReference type="NCBI Taxonomy" id="77635"/>
    <lineage>
        <taxon>Bacteria</taxon>
        <taxon>Bacillati</taxon>
        <taxon>Actinomycetota</taxon>
        <taxon>Actinomycetes</taxon>
        <taxon>Bifidobacteriales</taxon>
        <taxon>Bifidobacteriaceae</taxon>
        <taxon>Bifidobacterium</taxon>
    </lineage>
</organism>
<evidence type="ECO:0000313" key="2">
    <source>
        <dbReference type="Proteomes" id="UP000029055"/>
    </source>
</evidence>